<dbReference type="Proteomes" id="UP000537126">
    <property type="component" value="Unassembled WGS sequence"/>
</dbReference>
<sequence length="100" mass="11023">MIKVIGSLVLISLLCACSSQQHAAEAWADWQCRYSRTLKLFAAAPPQQADSLWQVLQVLEEERLDHAIELQNSLGSEALNPDAYRKLDSLAAALAEPCVE</sequence>
<gene>
    <name evidence="2" type="ORF">FHS56_000870</name>
</gene>
<feature type="chain" id="PRO_5032617021" description="Lipoprotein" evidence="1">
    <location>
        <begin position="24"/>
        <end position="100"/>
    </location>
</feature>
<dbReference type="RefSeq" id="WP_166918626.1">
    <property type="nucleotide sequence ID" value="NZ_JAASRN010000001.1"/>
</dbReference>
<protein>
    <recommendedName>
        <fullName evidence="4">Lipoprotein</fullName>
    </recommendedName>
</protein>
<reference evidence="2 3" key="1">
    <citation type="submission" date="2020-03" db="EMBL/GenBank/DDBJ databases">
        <title>Genomic Encyclopedia of Type Strains, Phase IV (KMG-IV): sequencing the most valuable type-strain genomes for metagenomic binning, comparative biology and taxonomic classification.</title>
        <authorList>
            <person name="Goeker M."/>
        </authorList>
    </citation>
    <scope>NUCLEOTIDE SEQUENCE [LARGE SCALE GENOMIC DNA]</scope>
    <source>
        <strain evidence="2 3">DSM 5718</strain>
    </source>
</reference>
<dbReference type="AlphaFoldDB" id="A0A846MPC9"/>
<organism evidence="2 3">
    <name type="scientific">Thermonema lapsum</name>
    <dbReference type="NCBI Taxonomy" id="28195"/>
    <lineage>
        <taxon>Bacteria</taxon>
        <taxon>Pseudomonadati</taxon>
        <taxon>Bacteroidota</taxon>
        <taxon>Cytophagia</taxon>
        <taxon>Cytophagales</taxon>
        <taxon>Thermonemataceae</taxon>
        <taxon>Thermonema</taxon>
    </lineage>
</organism>
<feature type="signal peptide" evidence="1">
    <location>
        <begin position="1"/>
        <end position="23"/>
    </location>
</feature>
<evidence type="ECO:0000313" key="2">
    <source>
        <dbReference type="EMBL" id="NIK73384.1"/>
    </source>
</evidence>
<keyword evidence="3" id="KW-1185">Reference proteome</keyword>
<dbReference type="PROSITE" id="PS51257">
    <property type="entry name" value="PROKAR_LIPOPROTEIN"/>
    <property type="match status" value="1"/>
</dbReference>
<proteinExistence type="predicted"/>
<accession>A0A846MPC9</accession>
<evidence type="ECO:0000313" key="3">
    <source>
        <dbReference type="Proteomes" id="UP000537126"/>
    </source>
</evidence>
<keyword evidence="1" id="KW-0732">Signal</keyword>
<dbReference type="EMBL" id="JAASRN010000001">
    <property type="protein sequence ID" value="NIK73384.1"/>
    <property type="molecule type" value="Genomic_DNA"/>
</dbReference>
<name>A0A846MPC9_9BACT</name>
<evidence type="ECO:0000256" key="1">
    <source>
        <dbReference type="SAM" id="SignalP"/>
    </source>
</evidence>
<comment type="caution">
    <text evidence="2">The sequence shown here is derived from an EMBL/GenBank/DDBJ whole genome shotgun (WGS) entry which is preliminary data.</text>
</comment>
<evidence type="ECO:0008006" key="4">
    <source>
        <dbReference type="Google" id="ProtNLM"/>
    </source>
</evidence>